<keyword evidence="6" id="KW-1185">Reference proteome</keyword>
<dbReference type="PANTHER" id="PTHR43792:SF8">
    <property type="entry name" value="[RIBOSOMAL PROTEIN US5]-ALANINE N-ACETYLTRANSFERASE"/>
    <property type="match status" value="1"/>
</dbReference>
<protein>
    <submittedName>
        <fullName evidence="5">GNAT family protein</fullName>
    </submittedName>
</protein>
<evidence type="ECO:0000313" key="6">
    <source>
        <dbReference type="Proteomes" id="UP001501736"/>
    </source>
</evidence>
<dbReference type="PROSITE" id="PS51186">
    <property type="entry name" value="GNAT"/>
    <property type="match status" value="1"/>
</dbReference>
<dbReference type="Gene3D" id="3.40.630.30">
    <property type="match status" value="1"/>
</dbReference>
<dbReference type="Proteomes" id="UP001501736">
    <property type="component" value="Unassembled WGS sequence"/>
</dbReference>
<feature type="domain" description="N-acetyltransferase" evidence="4">
    <location>
        <begin position="26"/>
        <end position="188"/>
    </location>
</feature>
<gene>
    <name evidence="5" type="ORF">GCM10020260_17080</name>
</gene>
<dbReference type="InterPro" id="IPR051531">
    <property type="entry name" value="N-acetyltransferase"/>
</dbReference>
<evidence type="ECO:0000256" key="3">
    <source>
        <dbReference type="ARBA" id="ARBA00038502"/>
    </source>
</evidence>
<proteinExistence type="inferred from homology"/>
<dbReference type="InterPro" id="IPR000182">
    <property type="entry name" value="GNAT_dom"/>
</dbReference>
<dbReference type="SUPFAM" id="SSF55729">
    <property type="entry name" value="Acyl-CoA N-acyltransferases (Nat)"/>
    <property type="match status" value="1"/>
</dbReference>
<name>A0ABP6RGG6_9MICC</name>
<dbReference type="EMBL" id="BAAAYG010000005">
    <property type="protein sequence ID" value="GAA3285124.1"/>
    <property type="molecule type" value="Genomic_DNA"/>
</dbReference>
<dbReference type="PANTHER" id="PTHR43792">
    <property type="entry name" value="GNAT FAMILY, PUTATIVE (AFU_ORTHOLOGUE AFUA_3G00765)-RELATED-RELATED"/>
    <property type="match status" value="1"/>
</dbReference>
<evidence type="ECO:0000256" key="2">
    <source>
        <dbReference type="ARBA" id="ARBA00023315"/>
    </source>
</evidence>
<comment type="similarity">
    <text evidence="3">Belongs to the acetyltransferase family. RimJ subfamily.</text>
</comment>
<evidence type="ECO:0000259" key="4">
    <source>
        <dbReference type="PROSITE" id="PS51186"/>
    </source>
</evidence>
<sequence length="219" mass="23799">MELSAAVDGGLLSLRPCALRDEHRFLALRLANEDWLAPWDATVPEAPRARMTPTAFRTMVRGLTREARAGAQLPWFLWFADASGAPSLIGQLTVGPIIGGSARSAGLGYWIDRDHAGRGLMTAAVAAAVDHLILERRLHRIEIAVRPENAASLRVVEKLGLREEGLRERYLHIDGAWVDHRCFALTAEELGPGLLPRVPGAGPLRTRYPRPSLLAAAGA</sequence>
<keyword evidence="1" id="KW-0808">Transferase</keyword>
<evidence type="ECO:0000256" key="1">
    <source>
        <dbReference type="ARBA" id="ARBA00022679"/>
    </source>
</evidence>
<evidence type="ECO:0000313" key="5">
    <source>
        <dbReference type="EMBL" id="GAA3285124.1"/>
    </source>
</evidence>
<dbReference type="InterPro" id="IPR016181">
    <property type="entry name" value="Acyl_CoA_acyltransferase"/>
</dbReference>
<comment type="caution">
    <text evidence="5">The sequence shown here is derived from an EMBL/GenBank/DDBJ whole genome shotgun (WGS) entry which is preliminary data.</text>
</comment>
<keyword evidence="2" id="KW-0012">Acyltransferase</keyword>
<organism evidence="5 6">
    <name type="scientific">Nesterenkonia halobia</name>
    <dbReference type="NCBI Taxonomy" id="37922"/>
    <lineage>
        <taxon>Bacteria</taxon>
        <taxon>Bacillati</taxon>
        <taxon>Actinomycetota</taxon>
        <taxon>Actinomycetes</taxon>
        <taxon>Micrococcales</taxon>
        <taxon>Micrococcaceae</taxon>
        <taxon>Nesterenkonia</taxon>
    </lineage>
</organism>
<accession>A0ABP6RGG6</accession>
<reference evidence="6" key="1">
    <citation type="journal article" date="2019" name="Int. J. Syst. Evol. Microbiol.">
        <title>The Global Catalogue of Microorganisms (GCM) 10K type strain sequencing project: providing services to taxonomists for standard genome sequencing and annotation.</title>
        <authorList>
            <consortium name="The Broad Institute Genomics Platform"/>
            <consortium name="The Broad Institute Genome Sequencing Center for Infectious Disease"/>
            <person name="Wu L."/>
            <person name="Ma J."/>
        </authorList>
    </citation>
    <scope>NUCLEOTIDE SEQUENCE [LARGE SCALE GENOMIC DNA]</scope>
    <source>
        <strain evidence="6">JCM 11483</strain>
    </source>
</reference>
<dbReference type="Pfam" id="PF13302">
    <property type="entry name" value="Acetyltransf_3"/>
    <property type="match status" value="1"/>
</dbReference>